<keyword evidence="4 10" id="KW-0689">Ribosomal protein</keyword>
<dbReference type="EMBL" id="JAUKUD010000001">
    <property type="protein sequence ID" value="KAK0753238.1"/>
    <property type="molecule type" value="Genomic_DNA"/>
</dbReference>
<evidence type="ECO:0000256" key="4">
    <source>
        <dbReference type="ARBA" id="ARBA00022980"/>
    </source>
</evidence>
<evidence type="ECO:0000256" key="6">
    <source>
        <dbReference type="ARBA" id="ARBA00023274"/>
    </source>
</evidence>
<dbReference type="PANTHER" id="PTHR13124:SF12">
    <property type="entry name" value="LARGE RIBOSOMAL SUBUNIT PROTEIN ML46"/>
    <property type="match status" value="1"/>
</dbReference>
<feature type="region of interest" description="Disordered" evidence="8">
    <location>
        <begin position="27"/>
        <end position="56"/>
    </location>
</feature>
<dbReference type="GO" id="GO:0005762">
    <property type="term" value="C:mitochondrial large ribosomal subunit"/>
    <property type="evidence" value="ECO:0007669"/>
    <property type="project" value="TreeGrafter"/>
</dbReference>
<dbReference type="Pfam" id="PF11788">
    <property type="entry name" value="MRP-L46"/>
    <property type="match status" value="1"/>
</dbReference>
<dbReference type="Proteomes" id="UP001172155">
    <property type="component" value="Unassembled WGS sequence"/>
</dbReference>
<protein>
    <recommendedName>
        <fullName evidence="7">Large ribosomal subunit protein mL46</fullName>
    </recommendedName>
</protein>
<evidence type="ECO:0000256" key="8">
    <source>
        <dbReference type="SAM" id="MobiDB-lite"/>
    </source>
</evidence>
<evidence type="ECO:0000313" key="10">
    <source>
        <dbReference type="EMBL" id="KAK0753238.1"/>
    </source>
</evidence>
<comment type="subcellular location">
    <subcellularLocation>
        <location evidence="1">Mitochondrion</location>
    </subcellularLocation>
</comment>
<dbReference type="InterPro" id="IPR033650">
    <property type="entry name" value="Ribosomal_mL46_NUDIX"/>
</dbReference>
<keyword evidence="5" id="KW-0496">Mitochondrion</keyword>
<evidence type="ECO:0000259" key="9">
    <source>
        <dbReference type="Pfam" id="PF11788"/>
    </source>
</evidence>
<evidence type="ECO:0000256" key="1">
    <source>
        <dbReference type="ARBA" id="ARBA00004173"/>
    </source>
</evidence>
<dbReference type="CDD" id="cd04661">
    <property type="entry name" value="NUDIX_MRP_L46"/>
    <property type="match status" value="1"/>
</dbReference>
<evidence type="ECO:0000256" key="5">
    <source>
        <dbReference type="ARBA" id="ARBA00023128"/>
    </source>
</evidence>
<dbReference type="Gene3D" id="3.90.79.10">
    <property type="entry name" value="Nucleoside Triphosphate Pyrophosphohydrolase"/>
    <property type="match status" value="1"/>
</dbReference>
<dbReference type="SUPFAM" id="SSF55811">
    <property type="entry name" value="Nudix"/>
    <property type="match status" value="1"/>
</dbReference>
<keyword evidence="3" id="KW-0809">Transit peptide</keyword>
<accession>A0AA40KBK9</accession>
<dbReference type="AlphaFoldDB" id="A0AA40KBK9"/>
<dbReference type="InterPro" id="IPR021757">
    <property type="entry name" value="Ribosomal_mL46_N"/>
</dbReference>
<gene>
    <name evidence="10" type="ORF">B0T18DRAFT_396325</name>
</gene>
<keyword evidence="6" id="KW-0687">Ribonucleoprotein</keyword>
<comment type="caution">
    <text evidence="10">The sequence shown here is derived from an EMBL/GenBank/DDBJ whole genome shotgun (WGS) entry which is preliminary data.</text>
</comment>
<sequence length="349" mass="39044">MSAASRGGNGAVSALLRNSRRVCSHCARPPTSSLARPYSEAATTPKTTPTPPEDIPSTRYRIKAGLILSRPPLLTRAPTPFESAFYLYQKRLNERLAAPFRAPLYFPTDTARALDWRLKQRERHGVAAKDIGRYNPRGRVAWNDEVLVGSATSTPEYVVERLLADAEVRVSEDGEEISAEERVPVERPVGRRSRADEEGDVRRLDRRMEETVYLVVRKGEEGEWGFPAGDVTTSEALHETAKRTLAESAGVNMNAWIVGRVPIAHHVAEFEDAPETGPAPAAKAADAGDESRFDGEKIFFLKGRIMAGQVDLTGNKYGYTDFKWVNKDELRQTLPYEYWRSVRNMVELR</sequence>
<evidence type="ECO:0000313" key="11">
    <source>
        <dbReference type="Proteomes" id="UP001172155"/>
    </source>
</evidence>
<keyword evidence="11" id="KW-1185">Reference proteome</keyword>
<name>A0AA40KBK9_9PEZI</name>
<evidence type="ECO:0000256" key="7">
    <source>
        <dbReference type="ARBA" id="ARBA00035190"/>
    </source>
</evidence>
<reference evidence="10" key="1">
    <citation type="submission" date="2023-06" db="EMBL/GenBank/DDBJ databases">
        <title>Genome-scale phylogeny and comparative genomics of the fungal order Sordariales.</title>
        <authorList>
            <consortium name="Lawrence Berkeley National Laboratory"/>
            <person name="Hensen N."/>
            <person name="Bonometti L."/>
            <person name="Westerberg I."/>
            <person name="Brannstrom I.O."/>
            <person name="Guillou S."/>
            <person name="Cros-Aarteil S."/>
            <person name="Calhoun S."/>
            <person name="Haridas S."/>
            <person name="Kuo A."/>
            <person name="Mondo S."/>
            <person name="Pangilinan J."/>
            <person name="Riley R."/>
            <person name="LaButti K."/>
            <person name="Andreopoulos B."/>
            <person name="Lipzen A."/>
            <person name="Chen C."/>
            <person name="Yanf M."/>
            <person name="Daum C."/>
            <person name="Ng V."/>
            <person name="Clum A."/>
            <person name="Steindorff A."/>
            <person name="Ohm R."/>
            <person name="Martin F."/>
            <person name="Silar P."/>
            <person name="Natvig D."/>
            <person name="Lalanne C."/>
            <person name="Gautier V."/>
            <person name="Ament-velasquez S.L."/>
            <person name="Kruys A."/>
            <person name="Hutchinson M.I."/>
            <person name="Powell A.J."/>
            <person name="Barry K."/>
            <person name="Miller A.N."/>
            <person name="Grigoriev I.V."/>
            <person name="Debuchy R."/>
            <person name="Gladieux P."/>
            <person name="Thoren M.H."/>
            <person name="Johannesson H."/>
        </authorList>
    </citation>
    <scope>NUCLEOTIDE SEQUENCE</scope>
    <source>
        <strain evidence="10">SMH3187-1</strain>
    </source>
</reference>
<dbReference type="InterPro" id="IPR040008">
    <property type="entry name" value="Ribosomal_mL46"/>
</dbReference>
<dbReference type="PANTHER" id="PTHR13124">
    <property type="entry name" value="39S RIBOSOMAL PROTEIN L46, MITOCHONDRIAL PRECURSOR-RELATED"/>
    <property type="match status" value="1"/>
</dbReference>
<proteinExistence type="inferred from homology"/>
<dbReference type="InterPro" id="IPR015797">
    <property type="entry name" value="NUDIX_hydrolase-like_dom_sf"/>
</dbReference>
<evidence type="ECO:0000256" key="2">
    <source>
        <dbReference type="ARBA" id="ARBA00009070"/>
    </source>
</evidence>
<comment type="similarity">
    <text evidence="2">Belongs to the mitochondrion-specific ribosomal protein mL46 family.</text>
</comment>
<evidence type="ECO:0000256" key="3">
    <source>
        <dbReference type="ARBA" id="ARBA00022946"/>
    </source>
</evidence>
<feature type="domain" description="Large ribosomal subunit protein mL46 N-terminal" evidence="9">
    <location>
        <begin position="60"/>
        <end position="184"/>
    </location>
</feature>
<organism evidence="10 11">
    <name type="scientific">Schizothecium vesticola</name>
    <dbReference type="NCBI Taxonomy" id="314040"/>
    <lineage>
        <taxon>Eukaryota</taxon>
        <taxon>Fungi</taxon>
        <taxon>Dikarya</taxon>
        <taxon>Ascomycota</taxon>
        <taxon>Pezizomycotina</taxon>
        <taxon>Sordariomycetes</taxon>
        <taxon>Sordariomycetidae</taxon>
        <taxon>Sordariales</taxon>
        <taxon>Schizotheciaceae</taxon>
        <taxon>Schizothecium</taxon>
    </lineage>
</organism>
<dbReference type="GO" id="GO:0003735">
    <property type="term" value="F:structural constituent of ribosome"/>
    <property type="evidence" value="ECO:0007669"/>
    <property type="project" value="InterPro"/>
</dbReference>